<keyword evidence="4 7" id="KW-0808">Transferase</keyword>
<evidence type="ECO:0000256" key="6">
    <source>
        <dbReference type="ARBA" id="ARBA00023315"/>
    </source>
</evidence>
<protein>
    <recommendedName>
        <fullName evidence="7">Dihydrolipoamide acetyltransferase component of pyruvate dehydrogenase complex</fullName>
        <ecNumber evidence="7">2.3.1.-</ecNumber>
    </recommendedName>
</protein>
<dbReference type="Proteomes" id="UP000443582">
    <property type="component" value="Unassembled WGS sequence"/>
</dbReference>
<evidence type="ECO:0000259" key="10">
    <source>
        <dbReference type="PROSITE" id="PS51826"/>
    </source>
</evidence>
<dbReference type="PROSITE" id="PS51826">
    <property type="entry name" value="PSBD"/>
    <property type="match status" value="1"/>
</dbReference>
<dbReference type="EC" id="2.3.1.-" evidence="7"/>
<feature type="region of interest" description="Disordered" evidence="8">
    <location>
        <begin position="191"/>
        <end position="237"/>
    </location>
</feature>
<reference evidence="12" key="1">
    <citation type="journal article" date="2019" name="Int. J. Syst. Evol. Microbiol.">
        <title>Halobacteriovorax valvorus sp. nov., a novel prokaryotic predator isolated from coastal seawater of China.</title>
        <authorList>
            <person name="Chen M.-X."/>
        </authorList>
    </citation>
    <scope>NUCLEOTIDE SEQUENCE [LARGE SCALE GENOMIC DNA]</scope>
    <source>
        <strain evidence="12">BL9</strain>
    </source>
</reference>
<evidence type="ECO:0000256" key="8">
    <source>
        <dbReference type="SAM" id="MobiDB-lite"/>
    </source>
</evidence>
<dbReference type="SUPFAM" id="SSF51230">
    <property type="entry name" value="Single hybrid motif"/>
    <property type="match status" value="2"/>
</dbReference>
<dbReference type="SUPFAM" id="SSF52777">
    <property type="entry name" value="CoA-dependent acyltransferases"/>
    <property type="match status" value="1"/>
</dbReference>
<evidence type="ECO:0000256" key="5">
    <source>
        <dbReference type="ARBA" id="ARBA00022823"/>
    </source>
</evidence>
<dbReference type="InterPro" id="IPR023213">
    <property type="entry name" value="CAT-like_dom_sf"/>
</dbReference>
<comment type="cofactor">
    <cofactor evidence="1 7">
        <name>(R)-lipoate</name>
        <dbReference type="ChEBI" id="CHEBI:83088"/>
    </cofactor>
</comment>
<feature type="region of interest" description="Disordered" evidence="8">
    <location>
        <begin position="85"/>
        <end position="114"/>
    </location>
</feature>
<dbReference type="PROSITE" id="PS50968">
    <property type="entry name" value="BIOTINYL_LIPOYL"/>
    <property type="match status" value="2"/>
</dbReference>
<dbReference type="Pfam" id="PF02817">
    <property type="entry name" value="E3_binding"/>
    <property type="match status" value="1"/>
</dbReference>
<comment type="subunit">
    <text evidence="3">Forms a 24-polypeptide structural core with octahedral symmetry.</text>
</comment>
<keyword evidence="6 7" id="KW-0012">Acyltransferase</keyword>
<feature type="compositionally biased region" description="Low complexity" evidence="8">
    <location>
        <begin position="195"/>
        <end position="230"/>
    </location>
</feature>
<evidence type="ECO:0000313" key="12">
    <source>
        <dbReference type="Proteomes" id="UP000443582"/>
    </source>
</evidence>
<organism evidence="11 12">
    <name type="scientific">Halobacteriovorax vibrionivorans</name>
    <dbReference type="NCBI Taxonomy" id="2152716"/>
    <lineage>
        <taxon>Bacteria</taxon>
        <taxon>Pseudomonadati</taxon>
        <taxon>Bdellovibrionota</taxon>
        <taxon>Bacteriovoracia</taxon>
        <taxon>Bacteriovoracales</taxon>
        <taxon>Halobacteriovoraceae</taxon>
        <taxon>Halobacteriovorax</taxon>
    </lineage>
</organism>
<evidence type="ECO:0000256" key="2">
    <source>
        <dbReference type="ARBA" id="ARBA00007317"/>
    </source>
</evidence>
<feature type="domain" description="Peripheral subunit-binding (PSBD)" evidence="10">
    <location>
        <begin position="238"/>
        <end position="278"/>
    </location>
</feature>
<dbReference type="InterPro" id="IPR001078">
    <property type="entry name" value="2-oxoacid_DH_actylTfrase"/>
</dbReference>
<name>A0ABY0IKB5_9BACT</name>
<dbReference type="Gene3D" id="4.10.320.10">
    <property type="entry name" value="E3-binding domain"/>
    <property type="match status" value="1"/>
</dbReference>
<evidence type="ECO:0000313" key="11">
    <source>
        <dbReference type="EMBL" id="RZF22578.1"/>
    </source>
</evidence>
<gene>
    <name evidence="11" type="primary">sucB</name>
    <name evidence="11" type="ORF">DAY19_02055</name>
</gene>
<dbReference type="InterPro" id="IPR050743">
    <property type="entry name" value="2-oxoacid_DH_E2_comp"/>
</dbReference>
<accession>A0ABY0IKB5</accession>
<sequence length="550" mass="58778">MKNDIVMPQMGESITNGTITKWHKQVGDTIEIDEILLEISTDKVESEIPSPYSGKIVEILFEEGETIDVGVKIAAVDDDMNAEVSASGSSEAAAPAPAAAEPAQAAPAATGSSDTLEDVVMPQMGESITNGTITKWHKSVGDMIEIDEILLEISTDKVESEIPSPFEGRIEEILFEEGETIDVGVKIASVETDPSKPQGSAGSSAPAASAPAANQAQESAPAASSSQPSPTTKGGRRFYTPLVRNLAKKHGVDLNELAHIEGSGAGGRVNKADFMNFLENRGSAPKAAPAPAATKSAPAAPKAAPAPQASSVPSSTSGRVEVIPMDNMRKAIAKNMIASKMTSPHVNSMDEVDMTKLFKFREGFKHQFKKEEGFSLTYTHFILYALVQALKEFPMVNSSIVGDEIHMKKDINLGCAVAVPGNGLVVPVIKGADNLNIRGIARKLDELVQKARAKKLTLDDMSGGTYTFTNNGSFGILMATPVILQPQLGIFCVGTMKKRPIVTEDDAIAIRQMMYATHTYDHRLIDGEVGSKFLRHVINTLQTTDWEGLF</sequence>
<feature type="compositionally biased region" description="Low complexity" evidence="8">
    <location>
        <begin position="283"/>
        <end position="317"/>
    </location>
</feature>
<evidence type="ECO:0000256" key="4">
    <source>
        <dbReference type="ARBA" id="ARBA00022679"/>
    </source>
</evidence>
<feature type="domain" description="Lipoyl-binding" evidence="9">
    <location>
        <begin position="116"/>
        <end position="191"/>
    </location>
</feature>
<feature type="domain" description="Lipoyl-binding" evidence="9">
    <location>
        <begin position="2"/>
        <end position="77"/>
    </location>
</feature>
<evidence type="ECO:0000259" key="9">
    <source>
        <dbReference type="PROSITE" id="PS50968"/>
    </source>
</evidence>
<evidence type="ECO:0000256" key="1">
    <source>
        <dbReference type="ARBA" id="ARBA00001938"/>
    </source>
</evidence>
<dbReference type="Pfam" id="PF00198">
    <property type="entry name" value="2-oxoacid_dh"/>
    <property type="match status" value="1"/>
</dbReference>
<keyword evidence="12" id="KW-1185">Reference proteome</keyword>
<proteinExistence type="inferred from homology"/>
<dbReference type="NCBIfam" id="TIGR02927">
    <property type="entry name" value="SucB_Actino"/>
    <property type="match status" value="1"/>
</dbReference>
<evidence type="ECO:0000256" key="7">
    <source>
        <dbReference type="RuleBase" id="RU003423"/>
    </source>
</evidence>
<comment type="caution">
    <text evidence="11">The sequence shown here is derived from an EMBL/GenBank/DDBJ whole genome shotgun (WGS) entry which is preliminary data.</text>
</comment>
<dbReference type="InterPro" id="IPR014276">
    <property type="entry name" value="2-oxoglutarate_DH_E2"/>
</dbReference>
<dbReference type="SUPFAM" id="SSF47005">
    <property type="entry name" value="Peripheral subunit-binding domain of 2-oxo acid dehydrogenase complex"/>
    <property type="match status" value="1"/>
</dbReference>
<dbReference type="InterPro" id="IPR036625">
    <property type="entry name" value="E3-bd_dom_sf"/>
</dbReference>
<dbReference type="Pfam" id="PF00364">
    <property type="entry name" value="Biotin_lipoyl"/>
    <property type="match status" value="2"/>
</dbReference>
<keyword evidence="5 7" id="KW-0450">Lipoyl</keyword>
<feature type="region of interest" description="Disordered" evidence="8">
    <location>
        <begin position="283"/>
        <end position="318"/>
    </location>
</feature>
<comment type="similarity">
    <text evidence="2 7">Belongs to the 2-oxoacid dehydrogenase family.</text>
</comment>
<dbReference type="InterPro" id="IPR004167">
    <property type="entry name" value="PSBD"/>
</dbReference>
<dbReference type="Gene3D" id="3.30.559.10">
    <property type="entry name" value="Chloramphenicol acetyltransferase-like domain"/>
    <property type="match status" value="1"/>
</dbReference>
<dbReference type="InterPro" id="IPR011053">
    <property type="entry name" value="Single_hybrid_motif"/>
</dbReference>
<dbReference type="RefSeq" id="WP_114705523.1">
    <property type="nucleotide sequence ID" value="NZ_QDKL01000001.1"/>
</dbReference>
<dbReference type="CDD" id="cd06849">
    <property type="entry name" value="lipoyl_domain"/>
    <property type="match status" value="2"/>
</dbReference>
<dbReference type="InterPro" id="IPR000089">
    <property type="entry name" value="Biotin_lipoyl"/>
</dbReference>
<dbReference type="PANTHER" id="PTHR43178">
    <property type="entry name" value="DIHYDROLIPOAMIDE ACETYLTRANSFERASE COMPONENT OF PYRUVATE DEHYDROGENASE COMPLEX"/>
    <property type="match status" value="1"/>
</dbReference>
<dbReference type="PANTHER" id="PTHR43178:SF5">
    <property type="entry name" value="LIPOAMIDE ACYLTRANSFERASE COMPONENT OF BRANCHED-CHAIN ALPHA-KETO ACID DEHYDROGENASE COMPLEX, MITOCHONDRIAL"/>
    <property type="match status" value="1"/>
</dbReference>
<feature type="compositionally biased region" description="Low complexity" evidence="8">
    <location>
        <begin position="85"/>
        <end position="109"/>
    </location>
</feature>
<dbReference type="Gene3D" id="2.40.50.100">
    <property type="match status" value="2"/>
</dbReference>
<evidence type="ECO:0000256" key="3">
    <source>
        <dbReference type="ARBA" id="ARBA00011484"/>
    </source>
</evidence>
<dbReference type="EMBL" id="QDKL01000001">
    <property type="protein sequence ID" value="RZF22578.1"/>
    <property type="molecule type" value="Genomic_DNA"/>
</dbReference>